<dbReference type="Pfam" id="PF04107">
    <property type="entry name" value="GCS2"/>
    <property type="match status" value="1"/>
</dbReference>
<sequence>MGETVTQYHFDPDDYEKFSQRLHQSLAILQQLIKRPGFGEGPVLLGAELELYITDKLCNALPINQRLVDEFKDKKLTHELNRYNLEYNLSPVSIKPAPFTKMAEELNQVINSLQQLASKHEGRVLPIGILPTLTEDDIDPAMMTDIPRYHALTKGVKALGNGHFMINIDGKTPLQFCTDEVTMEGANTSFQLHYQVKPERFANVFNAIQLATPVVLALAANSPTIFGHELWHESRIALFKRTAETHQPHTNWHQPARANFGHGWVRQGSEELMAEAICLHPPLLPICTDTDYQQQMADGLTPSLDELRLHLGSVWSWNRPVYDPANGGHLRIEMRSLPAGPSVKDMMANAALLIGLAEGLADQMKYLLPAIPFSYVKGNFYEAAKRGLNAKLIWPSLTSHQLAEQPITKLVEILLPIACKGLAKLGISSEEIETHSLVIKERVYAKQNGAIWQQIMLNKLKYHYPLPEALHQLTEKYFQNFISGQPVAQWARE</sequence>
<evidence type="ECO:0000313" key="1">
    <source>
        <dbReference type="EMBL" id="MDE1461194.1"/>
    </source>
</evidence>
<name>A0ABT5U4B1_9GAMM</name>
<dbReference type="InterPro" id="IPR014746">
    <property type="entry name" value="Gln_synth/guanido_kin_cat_dom"/>
</dbReference>
<organism evidence="1 2">
    <name type="scientific">Spartinivicinus poritis</name>
    <dbReference type="NCBI Taxonomy" id="2994640"/>
    <lineage>
        <taxon>Bacteria</taxon>
        <taxon>Pseudomonadati</taxon>
        <taxon>Pseudomonadota</taxon>
        <taxon>Gammaproteobacteria</taxon>
        <taxon>Oceanospirillales</taxon>
        <taxon>Zooshikellaceae</taxon>
        <taxon>Spartinivicinus</taxon>
    </lineage>
</organism>
<comment type="caution">
    <text evidence="1">The sequence shown here is derived from an EMBL/GenBank/DDBJ whole genome shotgun (WGS) entry which is preliminary data.</text>
</comment>
<dbReference type="GO" id="GO:0016874">
    <property type="term" value="F:ligase activity"/>
    <property type="evidence" value="ECO:0007669"/>
    <property type="project" value="UniProtKB-KW"/>
</dbReference>
<dbReference type="InterPro" id="IPR050141">
    <property type="entry name" value="GCL_type2/YbdK_subfam"/>
</dbReference>
<dbReference type="RefSeq" id="WP_274687560.1">
    <property type="nucleotide sequence ID" value="NZ_JAPMOU010000003.1"/>
</dbReference>
<dbReference type="EMBL" id="JAPMOU010000003">
    <property type="protein sequence ID" value="MDE1461194.1"/>
    <property type="molecule type" value="Genomic_DNA"/>
</dbReference>
<dbReference type="SUPFAM" id="SSF55931">
    <property type="entry name" value="Glutamine synthetase/guanido kinase"/>
    <property type="match status" value="1"/>
</dbReference>
<dbReference type="PANTHER" id="PTHR36510">
    <property type="entry name" value="GLUTAMATE--CYSTEINE LIGASE 2-RELATED"/>
    <property type="match status" value="1"/>
</dbReference>
<evidence type="ECO:0000313" key="2">
    <source>
        <dbReference type="Proteomes" id="UP001528823"/>
    </source>
</evidence>
<keyword evidence="1" id="KW-0436">Ligase</keyword>
<proteinExistence type="predicted"/>
<reference evidence="1 2" key="1">
    <citation type="submission" date="2022-11" db="EMBL/GenBank/DDBJ databases">
        <title>Spartinivicinus poritis sp. nov., isolated from scleractinian coral Porites lutea.</title>
        <authorList>
            <person name="Zhang G."/>
            <person name="Cai L."/>
            <person name="Wei Q."/>
        </authorList>
    </citation>
    <scope>NUCLEOTIDE SEQUENCE [LARGE SCALE GENOMIC DNA]</scope>
    <source>
        <strain evidence="1 2">A2-2</strain>
    </source>
</reference>
<keyword evidence="2" id="KW-1185">Reference proteome</keyword>
<protein>
    <submittedName>
        <fullName evidence="1">Glutamate-cysteine ligase family protein</fullName>
    </submittedName>
</protein>
<gene>
    <name evidence="1" type="ORF">ORQ98_04370</name>
</gene>
<dbReference type="InterPro" id="IPR006336">
    <property type="entry name" value="GCS2"/>
</dbReference>
<dbReference type="Gene3D" id="3.30.590.20">
    <property type="match status" value="1"/>
</dbReference>
<dbReference type="Proteomes" id="UP001528823">
    <property type="component" value="Unassembled WGS sequence"/>
</dbReference>
<accession>A0ABT5U4B1</accession>
<dbReference type="PANTHER" id="PTHR36510:SF3">
    <property type="entry name" value="CONSERVED PROTEIN"/>
    <property type="match status" value="1"/>
</dbReference>